<keyword evidence="2" id="KW-1185">Reference proteome</keyword>
<dbReference type="Proteomes" id="UP001283361">
    <property type="component" value="Unassembled WGS sequence"/>
</dbReference>
<accession>A0AAE1AGA3</accession>
<dbReference type="EMBL" id="JAWDGP010001872">
    <property type="protein sequence ID" value="KAK3787284.1"/>
    <property type="molecule type" value="Genomic_DNA"/>
</dbReference>
<sequence>MVDLGAFPAHWPLLRVAMPDAGDSQITLQGVEVIIESRGGNSESINRQGDANARIIEIAAELDNNSKVPGNIAKQYELIALRPGYKSSFPGEALSQMILPAARALQELRVGTNSGTISKSCLNAMPGLLRSIEESCVLLTFLSIFEILALHFTLEARSGSRLR</sequence>
<evidence type="ECO:0000313" key="1">
    <source>
        <dbReference type="EMBL" id="KAK3787284.1"/>
    </source>
</evidence>
<protein>
    <submittedName>
        <fullName evidence="1">Uncharacterized protein</fullName>
    </submittedName>
</protein>
<proteinExistence type="predicted"/>
<reference evidence="1" key="1">
    <citation type="journal article" date="2023" name="G3 (Bethesda)">
        <title>A reference genome for the long-term kleptoplast-retaining sea slug Elysia crispata morphotype clarki.</title>
        <authorList>
            <person name="Eastman K.E."/>
            <person name="Pendleton A.L."/>
            <person name="Shaikh M.A."/>
            <person name="Suttiyut T."/>
            <person name="Ogas R."/>
            <person name="Tomko P."/>
            <person name="Gavelis G."/>
            <person name="Widhalm J.R."/>
            <person name="Wisecaver J.H."/>
        </authorList>
    </citation>
    <scope>NUCLEOTIDE SEQUENCE</scope>
    <source>
        <strain evidence="1">ECLA1</strain>
    </source>
</reference>
<evidence type="ECO:0000313" key="2">
    <source>
        <dbReference type="Proteomes" id="UP001283361"/>
    </source>
</evidence>
<name>A0AAE1AGA3_9GAST</name>
<organism evidence="1 2">
    <name type="scientific">Elysia crispata</name>
    <name type="common">lettuce slug</name>
    <dbReference type="NCBI Taxonomy" id="231223"/>
    <lineage>
        <taxon>Eukaryota</taxon>
        <taxon>Metazoa</taxon>
        <taxon>Spiralia</taxon>
        <taxon>Lophotrochozoa</taxon>
        <taxon>Mollusca</taxon>
        <taxon>Gastropoda</taxon>
        <taxon>Heterobranchia</taxon>
        <taxon>Euthyneura</taxon>
        <taxon>Panpulmonata</taxon>
        <taxon>Sacoglossa</taxon>
        <taxon>Placobranchoidea</taxon>
        <taxon>Plakobranchidae</taxon>
        <taxon>Elysia</taxon>
    </lineage>
</organism>
<dbReference type="AlphaFoldDB" id="A0AAE1AGA3"/>
<comment type="caution">
    <text evidence="1">The sequence shown here is derived from an EMBL/GenBank/DDBJ whole genome shotgun (WGS) entry which is preliminary data.</text>
</comment>
<gene>
    <name evidence="1" type="ORF">RRG08_056005</name>
</gene>